<dbReference type="PANTHER" id="PTHR23301:SF107">
    <property type="entry name" value="LD20793P"/>
    <property type="match status" value="1"/>
</dbReference>
<evidence type="ECO:0000256" key="1">
    <source>
        <dbReference type="ARBA" id="ARBA00022669"/>
    </source>
</evidence>
<dbReference type="SUPFAM" id="SSF57625">
    <property type="entry name" value="Invertebrate chitin-binding proteins"/>
    <property type="match status" value="3"/>
</dbReference>
<protein>
    <submittedName>
        <fullName evidence="9">Protein obstructor-E-like</fullName>
    </submittedName>
</protein>
<dbReference type="Gene3D" id="2.170.140.10">
    <property type="entry name" value="Chitin binding domain"/>
    <property type="match status" value="3"/>
</dbReference>
<feature type="domain" description="Chitin-binding type-2" evidence="7">
    <location>
        <begin position="106"/>
        <end position="163"/>
    </location>
</feature>
<evidence type="ECO:0000256" key="4">
    <source>
        <dbReference type="ARBA" id="ARBA00023157"/>
    </source>
</evidence>
<gene>
    <name evidence="9" type="primary">LOC106471939</name>
</gene>
<keyword evidence="4" id="KW-1015">Disulfide bond</keyword>
<keyword evidence="1" id="KW-0147">Chitin-binding</keyword>
<proteinExistence type="predicted"/>
<dbReference type="InterPro" id="IPR051940">
    <property type="entry name" value="Chitin_bind-dev_reg"/>
</dbReference>
<accession>A0ABM1BSV9</accession>
<evidence type="ECO:0000256" key="6">
    <source>
        <dbReference type="SAM" id="SignalP"/>
    </source>
</evidence>
<reference evidence="9" key="1">
    <citation type="submission" date="2025-08" db="UniProtKB">
        <authorList>
            <consortium name="RefSeq"/>
        </authorList>
    </citation>
    <scope>IDENTIFICATION</scope>
    <source>
        <tissue evidence="9">Muscle</tissue>
    </source>
</reference>
<keyword evidence="2 6" id="KW-0732">Signal</keyword>
<dbReference type="PROSITE" id="PS50940">
    <property type="entry name" value="CHIT_BIND_II"/>
    <property type="match status" value="3"/>
</dbReference>
<evidence type="ECO:0000256" key="3">
    <source>
        <dbReference type="ARBA" id="ARBA00022737"/>
    </source>
</evidence>
<feature type="non-terminal residue" evidence="9">
    <location>
        <position position="231"/>
    </location>
</feature>
<dbReference type="InterPro" id="IPR036508">
    <property type="entry name" value="Chitin-bd_dom_sf"/>
</dbReference>
<evidence type="ECO:0000313" key="9">
    <source>
        <dbReference type="RefSeq" id="XP_013788016.1"/>
    </source>
</evidence>
<feature type="domain" description="Chitin-binding type-2" evidence="7">
    <location>
        <begin position="38"/>
        <end position="97"/>
    </location>
</feature>
<dbReference type="InterPro" id="IPR002557">
    <property type="entry name" value="Chitin-bd_dom"/>
</dbReference>
<feature type="domain" description="Chitin-binding type-2" evidence="7">
    <location>
        <begin position="168"/>
        <end position="231"/>
    </location>
</feature>
<dbReference type="Pfam" id="PF01607">
    <property type="entry name" value="CBM_14"/>
    <property type="match status" value="3"/>
</dbReference>
<keyword evidence="8" id="KW-1185">Reference proteome</keyword>
<dbReference type="Proteomes" id="UP000694941">
    <property type="component" value="Unplaced"/>
</dbReference>
<dbReference type="RefSeq" id="XP_013788016.1">
    <property type="nucleotide sequence ID" value="XM_013932562.2"/>
</dbReference>
<evidence type="ECO:0000256" key="5">
    <source>
        <dbReference type="ARBA" id="ARBA00023180"/>
    </source>
</evidence>
<organism evidence="8 9">
    <name type="scientific">Limulus polyphemus</name>
    <name type="common">Atlantic horseshoe crab</name>
    <dbReference type="NCBI Taxonomy" id="6850"/>
    <lineage>
        <taxon>Eukaryota</taxon>
        <taxon>Metazoa</taxon>
        <taxon>Ecdysozoa</taxon>
        <taxon>Arthropoda</taxon>
        <taxon>Chelicerata</taxon>
        <taxon>Merostomata</taxon>
        <taxon>Xiphosura</taxon>
        <taxon>Limulidae</taxon>
        <taxon>Limulus</taxon>
    </lineage>
</organism>
<feature type="chain" id="PRO_5047517840" evidence="6">
    <location>
        <begin position="18"/>
        <end position="231"/>
    </location>
</feature>
<evidence type="ECO:0000256" key="2">
    <source>
        <dbReference type="ARBA" id="ARBA00022729"/>
    </source>
</evidence>
<evidence type="ECO:0000313" key="8">
    <source>
        <dbReference type="Proteomes" id="UP000694941"/>
    </source>
</evidence>
<keyword evidence="5" id="KW-0325">Glycoprotein</keyword>
<dbReference type="GeneID" id="106471939"/>
<name>A0ABM1BSV9_LIMPO</name>
<dbReference type="SMART" id="SM00494">
    <property type="entry name" value="ChtBD2"/>
    <property type="match status" value="3"/>
</dbReference>
<sequence length="231" mass="25495">MAVTCCILLTLVVSVAGLPASKEGYGPAPLTAPDVEPINDCPEYGVFAYPHLQACDKYYKCENGTFTWETCPNGLVFSENGGVYDFCTYPWNVNCGDKERADPIPSENCPWQWGVFPMTSGCNTQYYKCAWGEANITDCKVGLAYDDRIHVCNWPDLLEDCDSEKIVGFTCPTKVSGKSATYFPFPRYPAPNDCTRLIVCVNNRPRLISCGNGSAFSLESYACSDIRDVPD</sequence>
<feature type="signal peptide" evidence="6">
    <location>
        <begin position="1"/>
        <end position="17"/>
    </location>
</feature>
<keyword evidence="3" id="KW-0677">Repeat</keyword>
<dbReference type="PANTHER" id="PTHR23301">
    <property type="entry name" value="CHITIN BINDING PERITROPHIN-A"/>
    <property type="match status" value="1"/>
</dbReference>
<evidence type="ECO:0000259" key="7">
    <source>
        <dbReference type="PROSITE" id="PS50940"/>
    </source>
</evidence>